<evidence type="ECO:0000313" key="8">
    <source>
        <dbReference type="EMBL" id="KAG9193616.1"/>
    </source>
</evidence>
<feature type="transmembrane region" description="Helical" evidence="6">
    <location>
        <begin position="52"/>
        <end position="73"/>
    </location>
</feature>
<evidence type="ECO:0000256" key="3">
    <source>
        <dbReference type="ARBA" id="ARBA00022989"/>
    </source>
</evidence>
<dbReference type="PANTHER" id="PTHR33048:SF157">
    <property type="entry name" value="INTEGRAL MEMBRANE PROTEIN"/>
    <property type="match status" value="1"/>
</dbReference>
<sequence>MGYEYINVTSCLATGIALTVVTVLAVALRLGVSGQKALKSRDARFSTHLDDVFCLLALLPTIGVSTVMIYGAAKGIIGGHNDPSNIEGWIYATTPELVVLEKCVYMIFIMQPLAIGLTKLAFLFLYRRIFTWPGFQWTSLVFIILTVAFTIAFFFGFIFDCRLNFAANWGSLASIAENCPFGFEATIAFTILDAVFDLCILLLPLPWIWRLQMPTIRKIQLCGVFLLGGFAVASAIVRMVICIKQNTPSAALDQQYIMGMPTYDITGITSHGLFWTVVETNVALIACCLPKLRPVLSMAGLGSLMVSMGSLLQKMGSSMGTQNSNSAGASNGSGQFSKISAATVVTVGSTPRSQMGYYQSQEKDRTGSDISLVELGNKVVAVAVLEKQVTPDPYDTYEMDIEDRKYLGRNSPSRFSH</sequence>
<evidence type="ECO:0000313" key="9">
    <source>
        <dbReference type="Proteomes" id="UP001199106"/>
    </source>
</evidence>
<organism evidence="8 9">
    <name type="scientific">Alternaria panax</name>
    <dbReference type="NCBI Taxonomy" id="48097"/>
    <lineage>
        <taxon>Eukaryota</taxon>
        <taxon>Fungi</taxon>
        <taxon>Dikarya</taxon>
        <taxon>Ascomycota</taxon>
        <taxon>Pezizomycotina</taxon>
        <taxon>Dothideomycetes</taxon>
        <taxon>Pleosporomycetidae</taxon>
        <taxon>Pleosporales</taxon>
        <taxon>Pleosporineae</taxon>
        <taxon>Pleosporaceae</taxon>
        <taxon>Alternaria</taxon>
        <taxon>Alternaria sect. Panax</taxon>
    </lineage>
</organism>
<evidence type="ECO:0000256" key="4">
    <source>
        <dbReference type="ARBA" id="ARBA00023136"/>
    </source>
</evidence>
<feature type="transmembrane region" description="Helical" evidence="6">
    <location>
        <begin position="221"/>
        <end position="241"/>
    </location>
</feature>
<feature type="transmembrane region" description="Helical" evidence="6">
    <location>
        <begin position="104"/>
        <end position="125"/>
    </location>
</feature>
<dbReference type="Proteomes" id="UP001199106">
    <property type="component" value="Unassembled WGS sequence"/>
</dbReference>
<comment type="subcellular location">
    <subcellularLocation>
        <location evidence="1">Membrane</location>
        <topology evidence="1">Multi-pass membrane protein</topology>
    </subcellularLocation>
</comment>
<dbReference type="GO" id="GO:0016020">
    <property type="term" value="C:membrane"/>
    <property type="evidence" value="ECO:0007669"/>
    <property type="project" value="UniProtKB-SubCell"/>
</dbReference>
<proteinExistence type="inferred from homology"/>
<name>A0AAD4IF46_9PLEO</name>
<evidence type="ECO:0000256" key="2">
    <source>
        <dbReference type="ARBA" id="ARBA00022692"/>
    </source>
</evidence>
<feature type="transmembrane region" description="Helical" evidence="6">
    <location>
        <begin position="137"/>
        <end position="159"/>
    </location>
</feature>
<keyword evidence="4 6" id="KW-0472">Membrane</keyword>
<keyword evidence="9" id="KW-1185">Reference proteome</keyword>
<feature type="transmembrane region" description="Helical" evidence="6">
    <location>
        <begin position="187"/>
        <end position="209"/>
    </location>
</feature>
<dbReference type="InterPro" id="IPR049326">
    <property type="entry name" value="Rhodopsin_dom_fungi"/>
</dbReference>
<gene>
    <name evidence="8" type="ORF">G6011_03651</name>
</gene>
<evidence type="ECO:0000259" key="7">
    <source>
        <dbReference type="Pfam" id="PF20684"/>
    </source>
</evidence>
<comment type="caution">
    <text evidence="8">The sequence shown here is derived from an EMBL/GenBank/DDBJ whole genome shotgun (WGS) entry which is preliminary data.</text>
</comment>
<keyword evidence="2 6" id="KW-0812">Transmembrane</keyword>
<dbReference type="EMBL" id="JAANER010000002">
    <property type="protein sequence ID" value="KAG9193616.1"/>
    <property type="molecule type" value="Genomic_DNA"/>
</dbReference>
<dbReference type="InterPro" id="IPR052337">
    <property type="entry name" value="SAT4-like"/>
</dbReference>
<feature type="domain" description="Rhodopsin" evidence="7">
    <location>
        <begin position="46"/>
        <end position="297"/>
    </location>
</feature>
<evidence type="ECO:0000256" key="1">
    <source>
        <dbReference type="ARBA" id="ARBA00004141"/>
    </source>
</evidence>
<dbReference type="AlphaFoldDB" id="A0AAD4IF46"/>
<evidence type="ECO:0000256" key="5">
    <source>
        <dbReference type="ARBA" id="ARBA00038359"/>
    </source>
</evidence>
<protein>
    <recommendedName>
        <fullName evidence="7">Rhodopsin domain-containing protein</fullName>
    </recommendedName>
</protein>
<dbReference type="PANTHER" id="PTHR33048">
    <property type="entry name" value="PTH11-LIKE INTEGRAL MEMBRANE PROTEIN (AFU_ORTHOLOGUE AFUA_5G11245)"/>
    <property type="match status" value="1"/>
</dbReference>
<evidence type="ECO:0000256" key="6">
    <source>
        <dbReference type="SAM" id="Phobius"/>
    </source>
</evidence>
<comment type="similarity">
    <text evidence="5">Belongs to the SAT4 family.</text>
</comment>
<accession>A0AAD4IF46</accession>
<dbReference type="Pfam" id="PF20684">
    <property type="entry name" value="Fung_rhodopsin"/>
    <property type="match status" value="1"/>
</dbReference>
<reference evidence="8" key="1">
    <citation type="submission" date="2021-07" db="EMBL/GenBank/DDBJ databases">
        <title>Genome Resource of American Ginseng Black Spot Pathogen Alternaria panax.</title>
        <authorList>
            <person name="Qiu C."/>
            <person name="Wang W."/>
            <person name="Liu Z."/>
        </authorList>
    </citation>
    <scope>NUCLEOTIDE SEQUENCE</scope>
    <source>
        <strain evidence="8">BNCC115425</strain>
    </source>
</reference>
<feature type="transmembrane region" description="Helical" evidence="6">
    <location>
        <begin position="12"/>
        <end position="32"/>
    </location>
</feature>
<keyword evidence="3 6" id="KW-1133">Transmembrane helix</keyword>